<evidence type="ECO:0000313" key="2">
    <source>
        <dbReference type="Proteomes" id="UP000029228"/>
    </source>
</evidence>
<organism evidence="1 2">
    <name type="scientific">Vibrio maritimus</name>
    <dbReference type="NCBI Taxonomy" id="990268"/>
    <lineage>
        <taxon>Bacteria</taxon>
        <taxon>Pseudomonadati</taxon>
        <taxon>Pseudomonadota</taxon>
        <taxon>Gammaproteobacteria</taxon>
        <taxon>Vibrionales</taxon>
        <taxon>Vibrionaceae</taxon>
        <taxon>Vibrio</taxon>
    </lineage>
</organism>
<dbReference type="Proteomes" id="UP000029228">
    <property type="component" value="Unassembled WGS sequence"/>
</dbReference>
<comment type="caution">
    <text evidence="1">The sequence shown here is derived from an EMBL/GenBank/DDBJ whole genome shotgun (WGS) entry which is preliminary data.</text>
</comment>
<dbReference type="AlphaFoldDB" id="A0A090RV62"/>
<accession>A0A090RV62</accession>
<proteinExistence type="predicted"/>
<evidence type="ECO:0000313" key="1">
    <source>
        <dbReference type="EMBL" id="GAL18094.1"/>
    </source>
</evidence>
<dbReference type="EMBL" id="BBMR01000002">
    <property type="protein sequence ID" value="GAL18094.1"/>
    <property type="molecule type" value="Genomic_DNA"/>
</dbReference>
<keyword evidence="2" id="KW-1185">Reference proteome</keyword>
<sequence>MQTKHTLATVATSLLLLTACNSDNDQQANNQNSSDIYTKRLFLGGGT</sequence>
<protein>
    <submittedName>
        <fullName evidence="1">Uncharacterized protein</fullName>
    </submittedName>
</protein>
<gene>
    <name evidence="1" type="ORF">JCM19235_6647</name>
</gene>
<reference evidence="1 2" key="1">
    <citation type="submission" date="2014-09" db="EMBL/GenBank/DDBJ databases">
        <title>Vibrio maritimus JCM 19235. (C45) whole genome shotgun sequence.</title>
        <authorList>
            <person name="Sawabe T."/>
            <person name="Meirelles P."/>
            <person name="Nakanishi M."/>
            <person name="Sayaka M."/>
            <person name="Hattori M."/>
            <person name="Ohkuma M."/>
        </authorList>
    </citation>
    <scope>NUCLEOTIDE SEQUENCE [LARGE SCALE GENOMIC DNA]</scope>
    <source>
        <strain evidence="2">JCM19235</strain>
    </source>
</reference>
<name>A0A090RV62_9VIBR</name>
<reference evidence="1 2" key="2">
    <citation type="submission" date="2014-09" db="EMBL/GenBank/DDBJ databases">
        <authorList>
            <consortium name="NBRP consortium"/>
            <person name="Sawabe T."/>
            <person name="Meirelles P."/>
            <person name="Nakanishi M."/>
            <person name="Sayaka M."/>
            <person name="Hattori M."/>
            <person name="Ohkuma M."/>
        </authorList>
    </citation>
    <scope>NUCLEOTIDE SEQUENCE [LARGE SCALE GENOMIC DNA]</scope>
    <source>
        <strain evidence="2">JCM19235</strain>
    </source>
</reference>
<dbReference type="STRING" id="990268.JCM19235_6647"/>
<dbReference type="PROSITE" id="PS51257">
    <property type="entry name" value="PROKAR_LIPOPROTEIN"/>
    <property type="match status" value="1"/>
</dbReference>